<feature type="transmembrane region" description="Helical" evidence="6">
    <location>
        <begin position="173"/>
        <end position="196"/>
    </location>
</feature>
<reference evidence="8 9" key="1">
    <citation type="journal article" date="2019" name="Environ. Microbiol.">
        <title>Species interactions and distinct microbial communities in high Arctic permafrost affected cryosols are associated with the CH4 and CO2 gas fluxes.</title>
        <authorList>
            <person name="Altshuler I."/>
            <person name="Hamel J."/>
            <person name="Turney S."/>
            <person name="Magnuson E."/>
            <person name="Levesque R."/>
            <person name="Greer C."/>
            <person name="Whyte L.G."/>
        </authorList>
    </citation>
    <scope>NUCLEOTIDE SEQUENCE [LARGE SCALE GENOMIC DNA]</scope>
    <source>
        <strain evidence="8 9">E4</strain>
    </source>
</reference>
<proteinExistence type="predicted"/>
<feature type="transmembrane region" description="Helical" evidence="6">
    <location>
        <begin position="309"/>
        <end position="332"/>
    </location>
</feature>
<dbReference type="Gene3D" id="1.20.1250.20">
    <property type="entry name" value="MFS general substrate transporter like domains"/>
    <property type="match status" value="1"/>
</dbReference>
<dbReference type="PROSITE" id="PS50850">
    <property type="entry name" value="MFS"/>
    <property type="match status" value="1"/>
</dbReference>
<dbReference type="PANTHER" id="PTHR43124">
    <property type="entry name" value="PURINE EFFLUX PUMP PBUE"/>
    <property type="match status" value="1"/>
</dbReference>
<comment type="caution">
    <text evidence="8">The sequence shown here is derived from an EMBL/GenBank/DDBJ whole genome shotgun (WGS) entry which is preliminary data.</text>
</comment>
<dbReference type="Pfam" id="PF07690">
    <property type="entry name" value="MFS_1"/>
    <property type="match status" value="1"/>
</dbReference>
<accession>A0A502G8S8</accession>
<feature type="transmembrane region" description="Helical" evidence="6">
    <location>
        <begin position="371"/>
        <end position="390"/>
    </location>
</feature>
<gene>
    <name evidence="8" type="ORF">EAH77_18930</name>
</gene>
<evidence type="ECO:0000259" key="7">
    <source>
        <dbReference type="PROSITE" id="PS50850"/>
    </source>
</evidence>
<dbReference type="Proteomes" id="UP000317663">
    <property type="component" value="Unassembled WGS sequence"/>
</dbReference>
<dbReference type="OrthoDB" id="9812189at2"/>
<feature type="domain" description="Major facilitator superfamily (MFS) profile" evidence="7">
    <location>
        <begin position="14"/>
        <end position="396"/>
    </location>
</feature>
<feature type="transmembrane region" description="Helical" evidence="6">
    <location>
        <begin position="254"/>
        <end position="272"/>
    </location>
</feature>
<dbReference type="InterPro" id="IPR011701">
    <property type="entry name" value="MFS"/>
</dbReference>
<feature type="transmembrane region" description="Helical" evidence="6">
    <location>
        <begin position="86"/>
        <end position="106"/>
    </location>
</feature>
<keyword evidence="5 6" id="KW-0472">Membrane</keyword>
<organism evidence="8 9">
    <name type="scientific">Ewingella americana</name>
    <dbReference type="NCBI Taxonomy" id="41202"/>
    <lineage>
        <taxon>Bacteria</taxon>
        <taxon>Pseudomonadati</taxon>
        <taxon>Pseudomonadota</taxon>
        <taxon>Gammaproteobacteria</taxon>
        <taxon>Enterobacterales</taxon>
        <taxon>Yersiniaceae</taxon>
        <taxon>Ewingella</taxon>
    </lineage>
</organism>
<keyword evidence="9" id="KW-1185">Reference proteome</keyword>
<evidence type="ECO:0000256" key="1">
    <source>
        <dbReference type="ARBA" id="ARBA00004651"/>
    </source>
</evidence>
<dbReference type="GO" id="GO:0022857">
    <property type="term" value="F:transmembrane transporter activity"/>
    <property type="evidence" value="ECO:0007669"/>
    <property type="project" value="InterPro"/>
</dbReference>
<feature type="transmembrane region" description="Helical" evidence="6">
    <location>
        <begin position="112"/>
        <end position="133"/>
    </location>
</feature>
<dbReference type="AlphaFoldDB" id="A0A502G8S8"/>
<evidence type="ECO:0000256" key="4">
    <source>
        <dbReference type="ARBA" id="ARBA00022989"/>
    </source>
</evidence>
<evidence type="ECO:0000256" key="3">
    <source>
        <dbReference type="ARBA" id="ARBA00022692"/>
    </source>
</evidence>
<keyword evidence="3 6" id="KW-0812">Transmembrane</keyword>
<dbReference type="SUPFAM" id="SSF103473">
    <property type="entry name" value="MFS general substrate transporter"/>
    <property type="match status" value="1"/>
</dbReference>
<dbReference type="GO" id="GO:0005886">
    <property type="term" value="C:plasma membrane"/>
    <property type="evidence" value="ECO:0007669"/>
    <property type="project" value="UniProtKB-SubCell"/>
</dbReference>
<dbReference type="RefSeq" id="WP_140474358.1">
    <property type="nucleotide sequence ID" value="NZ_RCZD01000011.1"/>
</dbReference>
<feature type="transmembrane region" description="Helical" evidence="6">
    <location>
        <begin position="217"/>
        <end position="239"/>
    </location>
</feature>
<dbReference type="InterPro" id="IPR050189">
    <property type="entry name" value="MFS_Efflux_Transporters"/>
</dbReference>
<keyword evidence="2" id="KW-1003">Cell membrane</keyword>
<dbReference type="EMBL" id="RCZD01000011">
    <property type="protein sequence ID" value="TPG58319.1"/>
    <property type="molecule type" value="Genomic_DNA"/>
</dbReference>
<feature type="transmembrane region" description="Helical" evidence="6">
    <location>
        <begin position="284"/>
        <end position="303"/>
    </location>
</feature>
<evidence type="ECO:0000313" key="8">
    <source>
        <dbReference type="EMBL" id="TPG58319.1"/>
    </source>
</evidence>
<feature type="transmembrane region" description="Helical" evidence="6">
    <location>
        <begin position="344"/>
        <end position="365"/>
    </location>
</feature>
<evidence type="ECO:0000256" key="2">
    <source>
        <dbReference type="ARBA" id="ARBA00022475"/>
    </source>
</evidence>
<protein>
    <submittedName>
        <fullName evidence="8">MFS transporter</fullName>
    </submittedName>
</protein>
<sequence length="403" mass="42400">MTECPSLDAQPHTSSFQRWLGVFSLACGTFVLINTEFLPIGLLTPIARSLNVTEGQAGLAVMLPGVVAALSAILLILFSRQLNRRTLLLTLSGLLIFSNAAAMLAPSFSVLLIGRIILGVAVGGFWSFAIPAGRRLVSDAQGARAISLISAGVAIGTVAGVPAGAFIGELYGWRMAFTLNTGLAVAVFVLQWATLPSLPANQSMNARTLFSVAKIPGVRYGLIIALFMASAHFSAYTYLEPWLRFQVRLAPSDLSLLLMAYGAAGLIGTFLTEVTVREFGVKRTFLVNMLLLGVAVFAASQLSASTVTASSLVVLWGLAFGALPVCLNIWLYQAAPSMFEAASALTVFIFQIALASGAFFGGILADTQGTSSSFVLGGSLALLAVVTIFLTRPQSVTRVVPLE</sequence>
<feature type="transmembrane region" description="Helical" evidence="6">
    <location>
        <begin position="145"/>
        <end position="167"/>
    </location>
</feature>
<name>A0A502G8S8_9GAMM</name>
<keyword evidence="4 6" id="KW-1133">Transmembrane helix</keyword>
<dbReference type="InterPro" id="IPR020846">
    <property type="entry name" value="MFS_dom"/>
</dbReference>
<dbReference type="InterPro" id="IPR036259">
    <property type="entry name" value="MFS_trans_sf"/>
</dbReference>
<dbReference type="PANTHER" id="PTHR43124:SF5">
    <property type="entry name" value="PURINE RIBONUCLEOSIDE EFFLUX PUMP NEPI"/>
    <property type="match status" value="1"/>
</dbReference>
<evidence type="ECO:0000256" key="6">
    <source>
        <dbReference type="SAM" id="Phobius"/>
    </source>
</evidence>
<dbReference type="CDD" id="cd17324">
    <property type="entry name" value="MFS_NepI_like"/>
    <property type="match status" value="1"/>
</dbReference>
<evidence type="ECO:0000256" key="5">
    <source>
        <dbReference type="ARBA" id="ARBA00023136"/>
    </source>
</evidence>
<feature type="transmembrane region" description="Helical" evidence="6">
    <location>
        <begin position="59"/>
        <end position="79"/>
    </location>
</feature>
<evidence type="ECO:0000313" key="9">
    <source>
        <dbReference type="Proteomes" id="UP000317663"/>
    </source>
</evidence>
<feature type="transmembrane region" description="Helical" evidence="6">
    <location>
        <begin position="20"/>
        <end position="47"/>
    </location>
</feature>
<comment type="subcellular location">
    <subcellularLocation>
        <location evidence="1">Cell membrane</location>
        <topology evidence="1">Multi-pass membrane protein</topology>
    </subcellularLocation>
</comment>